<evidence type="ECO:0000313" key="7">
    <source>
        <dbReference type="Proteomes" id="UP000186804"/>
    </source>
</evidence>
<keyword evidence="3" id="KW-0489">Methyltransferase</keyword>
<comment type="similarity">
    <text evidence="1">Belongs to the carnosine N-methyltransferase family.</text>
</comment>
<keyword evidence="5" id="KW-0949">S-adenosyl-L-methionine</keyword>
<dbReference type="PANTHER" id="PTHR12303">
    <property type="entry name" value="CARNOSINE N-METHYLTRANSFERASE"/>
    <property type="match status" value="1"/>
</dbReference>
<dbReference type="SMART" id="SM01296">
    <property type="entry name" value="N2227"/>
    <property type="match status" value="1"/>
</dbReference>
<dbReference type="Gene3D" id="3.40.50.150">
    <property type="entry name" value="Vaccinia Virus protein VP39"/>
    <property type="match status" value="1"/>
</dbReference>
<dbReference type="Pfam" id="PF07942">
    <property type="entry name" value="CARME"/>
    <property type="match status" value="1"/>
</dbReference>
<evidence type="ECO:0000256" key="1">
    <source>
        <dbReference type="ARBA" id="ARBA00010086"/>
    </source>
</evidence>
<evidence type="ECO:0000313" key="6">
    <source>
        <dbReference type="EMBL" id="OII71350.1"/>
    </source>
</evidence>
<dbReference type="OrthoDB" id="978at2759"/>
<gene>
    <name evidence="6" type="ORF">cand_025090</name>
</gene>
<dbReference type="PANTHER" id="PTHR12303:SF6">
    <property type="entry name" value="CARNOSINE N-METHYLTRANSFERASE"/>
    <property type="match status" value="1"/>
</dbReference>
<dbReference type="AlphaFoldDB" id="A0A1J4MAU3"/>
<dbReference type="InterPro" id="IPR012901">
    <property type="entry name" value="CARME"/>
</dbReference>
<dbReference type="Proteomes" id="UP000186804">
    <property type="component" value="Unassembled WGS sequence"/>
</dbReference>
<evidence type="ECO:0000256" key="5">
    <source>
        <dbReference type="ARBA" id="ARBA00022691"/>
    </source>
</evidence>
<organism evidence="6 7">
    <name type="scientific">Cryptosporidium andersoni</name>
    <dbReference type="NCBI Taxonomy" id="117008"/>
    <lineage>
        <taxon>Eukaryota</taxon>
        <taxon>Sar</taxon>
        <taxon>Alveolata</taxon>
        <taxon>Apicomplexa</taxon>
        <taxon>Conoidasida</taxon>
        <taxon>Coccidia</taxon>
        <taxon>Eucoccidiorida</taxon>
        <taxon>Eimeriorina</taxon>
        <taxon>Cryptosporidiidae</taxon>
        <taxon>Cryptosporidium</taxon>
    </lineage>
</organism>
<keyword evidence="4" id="KW-0808">Transferase</keyword>
<sequence>MSDLGSLSDHEISNTPIYYDGGDLDVYKYLKYFHNHYPLFSSSENLNLDEKGHSEFDTEYNHFMSVIAAFLMYEWDCMKSVARIEKNWYNLTKDDQEVLGNCIHEDINKLRHSIACNQRFLKLMLAPSLCNETNTCCCETGKTHISLNDNQIINYKQDQESNSEMDAPPPYGESMIEKLVLEYHSKEKIEQKDALIVSSELVQSESLLNNVASSLPEAITENYSYCNSPKNESMQDRKLNLLHREERSNIADTDSASKCKVSKCGNIVSTTLNNLSKAKATLRQFVRDWSEEGKIERSQSYDPLLEALTKHLPILKDKPLPRVLIPGAGLGRLLFEVAKLGYACQGNELSYAMLLASNFVLNYIFEPNSIVLYPYVLSLSNRPKKSDNTRPVTIPDISVSNYIESGHDFSMCAGEFVEIYSKQHECWDAVLTCFFLDTARNILAYIRTIITLLPRGGIWANLGPLLYHYSGMLDITSIELSWEEIKPFIQEYFDIVTEEWRHATYTWNPSSMFKIDYKCIYFVAIRNDKTLQGISHDFN</sequence>
<dbReference type="SUPFAM" id="SSF53335">
    <property type="entry name" value="S-adenosyl-L-methionine-dependent methyltransferases"/>
    <property type="match status" value="1"/>
</dbReference>
<proteinExistence type="inferred from homology"/>
<keyword evidence="7" id="KW-1185">Reference proteome</keyword>
<dbReference type="GO" id="GO:0032259">
    <property type="term" value="P:methylation"/>
    <property type="evidence" value="ECO:0007669"/>
    <property type="project" value="UniProtKB-KW"/>
</dbReference>
<name>A0A1J4MAU3_9CRYT</name>
<dbReference type="VEuPathDB" id="CryptoDB:cand_025090"/>
<dbReference type="GO" id="GO:0030735">
    <property type="term" value="F:carnosine N-methyltransferase activity"/>
    <property type="evidence" value="ECO:0007669"/>
    <property type="project" value="UniProtKB-EC"/>
</dbReference>
<protein>
    <recommendedName>
        <fullName evidence="2">carnosine N-methyltransferase</fullName>
        <ecNumber evidence="2">2.1.1.22</ecNumber>
    </recommendedName>
</protein>
<comment type="caution">
    <text evidence="6">The sequence shown here is derived from an EMBL/GenBank/DDBJ whole genome shotgun (WGS) entry which is preliminary data.</text>
</comment>
<dbReference type="EC" id="2.1.1.22" evidence="2"/>
<evidence type="ECO:0000256" key="4">
    <source>
        <dbReference type="ARBA" id="ARBA00022679"/>
    </source>
</evidence>
<dbReference type="InterPro" id="IPR029063">
    <property type="entry name" value="SAM-dependent_MTases_sf"/>
</dbReference>
<reference evidence="6 7" key="1">
    <citation type="submission" date="2016-10" db="EMBL/GenBank/DDBJ databases">
        <title>Reductive evolution of mitochondrial metabolism and differential evolution of invasion-related proteins in Cryptosporidium.</title>
        <authorList>
            <person name="Liu S."/>
            <person name="Roellig D.M."/>
            <person name="Guo Y."/>
            <person name="Li N."/>
            <person name="Frace M.A."/>
            <person name="Tang K."/>
            <person name="Zhang L."/>
            <person name="Feng Y."/>
            <person name="Xiao L."/>
        </authorList>
    </citation>
    <scope>NUCLEOTIDE SEQUENCE [LARGE SCALE GENOMIC DNA]</scope>
    <source>
        <strain evidence="6">30847</strain>
    </source>
</reference>
<dbReference type="RefSeq" id="XP_067066601.1">
    <property type="nucleotide sequence ID" value="XM_067212739.1"/>
</dbReference>
<accession>A0A1J4MAU3</accession>
<evidence type="ECO:0000256" key="3">
    <source>
        <dbReference type="ARBA" id="ARBA00022603"/>
    </source>
</evidence>
<dbReference type="GeneID" id="92366693"/>
<dbReference type="EMBL" id="LRBS01000123">
    <property type="protein sequence ID" value="OII71350.1"/>
    <property type="molecule type" value="Genomic_DNA"/>
</dbReference>
<evidence type="ECO:0000256" key="2">
    <source>
        <dbReference type="ARBA" id="ARBA00012003"/>
    </source>
</evidence>